<dbReference type="OrthoDB" id="10259902at2759"/>
<dbReference type="AlphaFoldDB" id="A0A8J6AQJ1"/>
<dbReference type="EMBL" id="JAGFMF010011443">
    <property type="protein sequence ID" value="KAG8522327.1"/>
    <property type="molecule type" value="Genomic_DNA"/>
</dbReference>
<comment type="caution">
    <text evidence="1">The sequence shown here is derived from an EMBL/GenBank/DDBJ whole genome shotgun (WGS) entry which is preliminary data.</text>
</comment>
<accession>A0A8J6AQJ1</accession>
<dbReference type="Proteomes" id="UP000700334">
    <property type="component" value="Unassembled WGS sequence"/>
</dbReference>
<evidence type="ECO:0000313" key="1">
    <source>
        <dbReference type="EMBL" id="KAG8522327.1"/>
    </source>
</evidence>
<reference evidence="1" key="1">
    <citation type="journal article" date="2021" name="Evol. Appl.">
        <title>The genome of the Pyrenean desman and the effects of bottlenecks and inbreeding on the genomic landscape of an endangered species.</title>
        <authorList>
            <person name="Escoda L."/>
            <person name="Castresana J."/>
        </authorList>
    </citation>
    <scope>NUCLEOTIDE SEQUENCE</scope>
    <source>
        <strain evidence="1">IBE-C5619</strain>
    </source>
</reference>
<keyword evidence="2" id="KW-1185">Reference proteome</keyword>
<gene>
    <name evidence="1" type="ORF">J0S82_007935</name>
</gene>
<proteinExistence type="predicted"/>
<name>A0A8J6AQJ1_GALPY</name>
<dbReference type="GO" id="GO:0005840">
    <property type="term" value="C:ribosome"/>
    <property type="evidence" value="ECO:0007669"/>
    <property type="project" value="UniProtKB-KW"/>
</dbReference>
<keyword evidence="1" id="KW-0687">Ribonucleoprotein</keyword>
<organism evidence="1 2">
    <name type="scientific">Galemys pyrenaicus</name>
    <name type="common">Iberian desman</name>
    <name type="synonym">Pyrenean desman</name>
    <dbReference type="NCBI Taxonomy" id="202257"/>
    <lineage>
        <taxon>Eukaryota</taxon>
        <taxon>Metazoa</taxon>
        <taxon>Chordata</taxon>
        <taxon>Craniata</taxon>
        <taxon>Vertebrata</taxon>
        <taxon>Euteleostomi</taxon>
        <taxon>Mammalia</taxon>
        <taxon>Eutheria</taxon>
        <taxon>Laurasiatheria</taxon>
        <taxon>Eulipotyphla</taxon>
        <taxon>Talpidae</taxon>
        <taxon>Galemys</taxon>
    </lineage>
</organism>
<keyword evidence="1" id="KW-0689">Ribosomal protein</keyword>
<protein>
    <submittedName>
        <fullName evidence="1">60S acidic ribosomal protein P0</fullName>
    </submittedName>
</protein>
<feature type="non-terminal residue" evidence="1">
    <location>
        <position position="155"/>
    </location>
</feature>
<sequence>MFHCESRHMGYKWMQICLFPEGQVMVLEGKNMELKVVEDCSQNGSQEATLASIEVITPFSIGLISQQVFGSSSIYNPECLTPLRSSSIILPSVGCLKCHHPILLIASTYSPTASTPHSVTNGYKWVLALSMETFSLAEKVKAFLAASLQPSCFPC</sequence>
<evidence type="ECO:0000313" key="2">
    <source>
        <dbReference type="Proteomes" id="UP000700334"/>
    </source>
</evidence>